<evidence type="ECO:0000313" key="11">
    <source>
        <dbReference type="EMBL" id="TFD70403.1"/>
    </source>
</evidence>
<evidence type="ECO:0000256" key="10">
    <source>
        <dbReference type="ARBA" id="ARBA00048540"/>
    </source>
</evidence>
<name>A0A4R9AV97_9MICO</name>
<reference evidence="11 12" key="1">
    <citation type="submission" date="2019-03" db="EMBL/GenBank/DDBJ databases">
        <title>Genomics of glacier-inhabiting Cryobacterium strains.</title>
        <authorList>
            <person name="Liu Q."/>
            <person name="Xin Y.-H."/>
        </authorList>
    </citation>
    <scope>NUCLEOTIDE SEQUENCE [LARGE SCALE GENOMIC DNA]</scope>
    <source>
        <strain evidence="11 12">Hz16</strain>
    </source>
</reference>
<dbReference type="EC" id="2.7.1.180" evidence="2"/>
<evidence type="ECO:0000256" key="6">
    <source>
        <dbReference type="ARBA" id="ARBA00022723"/>
    </source>
</evidence>
<keyword evidence="6" id="KW-0479">Metal-binding</keyword>
<gene>
    <name evidence="11" type="ORF">E3T50_10780</name>
</gene>
<dbReference type="EMBL" id="SOHL01000016">
    <property type="protein sequence ID" value="TFD70403.1"/>
    <property type="molecule type" value="Genomic_DNA"/>
</dbReference>
<dbReference type="GO" id="GO:0016740">
    <property type="term" value="F:transferase activity"/>
    <property type="evidence" value="ECO:0007669"/>
    <property type="project" value="UniProtKB-KW"/>
</dbReference>
<evidence type="ECO:0000256" key="7">
    <source>
        <dbReference type="ARBA" id="ARBA00022827"/>
    </source>
</evidence>
<keyword evidence="4" id="KW-0285">Flavoprotein</keyword>
<evidence type="ECO:0000256" key="3">
    <source>
        <dbReference type="ARBA" id="ARBA00016337"/>
    </source>
</evidence>
<evidence type="ECO:0000313" key="12">
    <source>
        <dbReference type="Proteomes" id="UP000297983"/>
    </source>
</evidence>
<keyword evidence="12" id="KW-1185">Reference proteome</keyword>
<dbReference type="AlphaFoldDB" id="A0A4R9AV97"/>
<evidence type="ECO:0000256" key="2">
    <source>
        <dbReference type="ARBA" id="ARBA00011955"/>
    </source>
</evidence>
<keyword evidence="8" id="KW-0460">Magnesium</keyword>
<proteinExistence type="predicted"/>
<dbReference type="InterPro" id="IPR003374">
    <property type="entry name" value="ApbE-like_sf"/>
</dbReference>
<comment type="catalytic activity">
    <reaction evidence="10">
        <text>L-threonyl-[protein] + FAD = FMN-L-threonyl-[protein] + AMP + H(+)</text>
        <dbReference type="Rhea" id="RHEA:36847"/>
        <dbReference type="Rhea" id="RHEA-COMP:11060"/>
        <dbReference type="Rhea" id="RHEA-COMP:11061"/>
        <dbReference type="ChEBI" id="CHEBI:15378"/>
        <dbReference type="ChEBI" id="CHEBI:30013"/>
        <dbReference type="ChEBI" id="CHEBI:57692"/>
        <dbReference type="ChEBI" id="CHEBI:74257"/>
        <dbReference type="ChEBI" id="CHEBI:456215"/>
        <dbReference type="EC" id="2.7.1.180"/>
    </reaction>
</comment>
<dbReference type="SUPFAM" id="SSF143631">
    <property type="entry name" value="ApbE-like"/>
    <property type="match status" value="1"/>
</dbReference>
<evidence type="ECO:0000256" key="5">
    <source>
        <dbReference type="ARBA" id="ARBA00022679"/>
    </source>
</evidence>
<evidence type="ECO:0000256" key="9">
    <source>
        <dbReference type="ARBA" id="ARBA00031306"/>
    </source>
</evidence>
<protein>
    <recommendedName>
        <fullName evidence="3">FAD:protein FMN transferase</fullName>
        <ecNumber evidence="2">2.7.1.180</ecNumber>
    </recommendedName>
    <alternativeName>
        <fullName evidence="9">Flavin transferase</fullName>
    </alternativeName>
</protein>
<dbReference type="PANTHER" id="PTHR30040:SF2">
    <property type="entry name" value="FAD:PROTEIN FMN TRANSFERASE"/>
    <property type="match status" value="1"/>
</dbReference>
<sequence length="270" mass="28700">MGTIVSLRLAEAATALGDTARAEAAQLVETVFRRWHEQFSLYRADSELSRVARGELRLTDASASLRNCYALALDWRDRTQGVFTPHRADKVIDLSGVVKALAIAEAGGALRLSGLTNWSINAGGDVLVGGVPGDRYDETEPADHATPTGHRGTAPAAVSVHAEWVVAIVDPDDRGDVMARVPLRHPLRAVATSGSAERGEHIWTERNEPSPFRQVSVFAADIVTADVLATAIVAGGAETLADITARFAIDVLAVLRDGQLLATPGLRQAD</sequence>
<comment type="cofactor">
    <cofactor evidence="1">
        <name>Mg(2+)</name>
        <dbReference type="ChEBI" id="CHEBI:18420"/>
    </cofactor>
</comment>
<dbReference type="PANTHER" id="PTHR30040">
    <property type="entry name" value="THIAMINE BIOSYNTHESIS LIPOPROTEIN APBE"/>
    <property type="match status" value="1"/>
</dbReference>
<dbReference type="InterPro" id="IPR024932">
    <property type="entry name" value="ApbE"/>
</dbReference>
<dbReference type="Gene3D" id="3.10.520.10">
    <property type="entry name" value="ApbE-like domains"/>
    <property type="match status" value="2"/>
</dbReference>
<keyword evidence="5 11" id="KW-0808">Transferase</keyword>
<dbReference type="Pfam" id="PF02424">
    <property type="entry name" value="ApbE"/>
    <property type="match status" value="2"/>
</dbReference>
<evidence type="ECO:0000256" key="1">
    <source>
        <dbReference type="ARBA" id="ARBA00001946"/>
    </source>
</evidence>
<organism evidence="11 12">
    <name type="scientific">Cryobacterium gelidum</name>
    <dbReference type="NCBI Taxonomy" id="1259164"/>
    <lineage>
        <taxon>Bacteria</taxon>
        <taxon>Bacillati</taxon>
        <taxon>Actinomycetota</taxon>
        <taxon>Actinomycetes</taxon>
        <taxon>Micrococcales</taxon>
        <taxon>Microbacteriaceae</taxon>
        <taxon>Cryobacterium</taxon>
    </lineage>
</organism>
<evidence type="ECO:0000256" key="4">
    <source>
        <dbReference type="ARBA" id="ARBA00022630"/>
    </source>
</evidence>
<keyword evidence="7" id="KW-0274">FAD</keyword>
<dbReference type="GO" id="GO:0046872">
    <property type="term" value="F:metal ion binding"/>
    <property type="evidence" value="ECO:0007669"/>
    <property type="project" value="UniProtKB-KW"/>
</dbReference>
<evidence type="ECO:0000256" key="8">
    <source>
        <dbReference type="ARBA" id="ARBA00022842"/>
    </source>
</evidence>
<comment type="caution">
    <text evidence="11">The sequence shown here is derived from an EMBL/GenBank/DDBJ whole genome shotgun (WGS) entry which is preliminary data.</text>
</comment>
<accession>A0A4R9AV97</accession>
<dbReference type="Proteomes" id="UP000297983">
    <property type="component" value="Unassembled WGS sequence"/>
</dbReference>